<keyword evidence="4" id="KW-1185">Reference proteome</keyword>
<dbReference type="SUPFAM" id="SSF54695">
    <property type="entry name" value="POZ domain"/>
    <property type="match status" value="1"/>
</dbReference>
<dbReference type="Gene3D" id="2.60.210.10">
    <property type="entry name" value="Apoptosis, Tumor Necrosis Factor Receptor Associated Protein 2, Chain A"/>
    <property type="match status" value="1"/>
</dbReference>
<dbReference type="SUPFAM" id="SSF49599">
    <property type="entry name" value="TRAF domain-like"/>
    <property type="match status" value="1"/>
</dbReference>
<evidence type="ECO:0000313" key="4">
    <source>
        <dbReference type="Proteomes" id="UP001328107"/>
    </source>
</evidence>
<feature type="domain" description="BTB" evidence="1">
    <location>
        <begin position="175"/>
        <end position="242"/>
    </location>
</feature>
<dbReference type="PANTHER" id="PTHR47022:SF1">
    <property type="entry name" value="BTB AND MATH DOMAIN-CONTAINING PROTEIN 36-RELATED"/>
    <property type="match status" value="1"/>
</dbReference>
<evidence type="ECO:0000259" key="2">
    <source>
        <dbReference type="PROSITE" id="PS50144"/>
    </source>
</evidence>
<feature type="non-terminal residue" evidence="3">
    <location>
        <position position="301"/>
    </location>
</feature>
<name>A0AAN5DIM6_9BILA</name>
<sequence length="301" mass="34620">SVLAKDVFPDPESHQEMFKWEIEGVSTIDDKGKDSPTMTIRGIKWYIRVRTETSERTQNETNFSVYIYCKEKNNLDVWYADVLSNIRLVNRRDKEKDKHEKFSYRFTHSLTNSGYASFIKMSDLLAPDQPEFIFFQGFISDNKIKIEASIAVIKIHGLSSVPTVHDFSLPSEQYTDGVLIVGGRKVHISKQMLAINSPVFDALFFRGFKEANQDEIELEEVDHDEFVELLNALYSPDKDITPTNCGLLLRLADRFQIKHAVLLKLTKVSEITSLKNQRDYVPISDTVKLMVTELQLKLTSK</sequence>
<dbReference type="AlphaFoldDB" id="A0AAN5DIM6"/>
<dbReference type="PANTHER" id="PTHR47022">
    <property type="entry name" value="BTB AND MATH DOMAIN-CONTAINING PROTEIN 36-RELATED"/>
    <property type="match status" value="1"/>
</dbReference>
<accession>A0AAN5DIM6</accession>
<dbReference type="InterPro" id="IPR000210">
    <property type="entry name" value="BTB/POZ_dom"/>
</dbReference>
<feature type="non-terminal residue" evidence="3">
    <location>
        <position position="1"/>
    </location>
</feature>
<dbReference type="Proteomes" id="UP001328107">
    <property type="component" value="Unassembled WGS sequence"/>
</dbReference>
<dbReference type="PROSITE" id="PS50144">
    <property type="entry name" value="MATH"/>
    <property type="match status" value="1"/>
</dbReference>
<proteinExistence type="predicted"/>
<evidence type="ECO:0008006" key="5">
    <source>
        <dbReference type="Google" id="ProtNLM"/>
    </source>
</evidence>
<dbReference type="Gene3D" id="3.30.710.10">
    <property type="entry name" value="Potassium Channel Kv1.1, Chain A"/>
    <property type="match status" value="1"/>
</dbReference>
<evidence type="ECO:0000259" key="1">
    <source>
        <dbReference type="PROSITE" id="PS50097"/>
    </source>
</evidence>
<evidence type="ECO:0000313" key="3">
    <source>
        <dbReference type="EMBL" id="GMR62874.1"/>
    </source>
</evidence>
<feature type="domain" description="MATH" evidence="2">
    <location>
        <begin position="15"/>
        <end position="150"/>
    </location>
</feature>
<gene>
    <name evidence="3" type="ORF">PMAYCL1PPCAC_33069</name>
</gene>
<comment type="caution">
    <text evidence="3">The sequence shown here is derived from an EMBL/GenBank/DDBJ whole genome shotgun (WGS) entry which is preliminary data.</text>
</comment>
<dbReference type="CDD" id="cd18186">
    <property type="entry name" value="BTB_POZ_ZBTB_KLHL-like"/>
    <property type="match status" value="1"/>
</dbReference>
<dbReference type="InterPro" id="IPR008974">
    <property type="entry name" value="TRAF-like"/>
</dbReference>
<dbReference type="SMART" id="SM00061">
    <property type="entry name" value="MATH"/>
    <property type="match status" value="1"/>
</dbReference>
<reference evidence="4" key="1">
    <citation type="submission" date="2022-10" db="EMBL/GenBank/DDBJ databases">
        <title>Genome assembly of Pristionchus species.</title>
        <authorList>
            <person name="Yoshida K."/>
            <person name="Sommer R.J."/>
        </authorList>
    </citation>
    <scope>NUCLEOTIDE SEQUENCE [LARGE SCALE GENOMIC DNA]</scope>
    <source>
        <strain evidence="4">RS5460</strain>
    </source>
</reference>
<dbReference type="Pfam" id="PF22486">
    <property type="entry name" value="MATH_2"/>
    <property type="match status" value="1"/>
</dbReference>
<dbReference type="CDD" id="cd00121">
    <property type="entry name" value="MATH"/>
    <property type="match status" value="1"/>
</dbReference>
<dbReference type="EMBL" id="BTRK01000006">
    <property type="protein sequence ID" value="GMR62874.1"/>
    <property type="molecule type" value="Genomic_DNA"/>
</dbReference>
<dbReference type="SMART" id="SM00225">
    <property type="entry name" value="BTB"/>
    <property type="match status" value="1"/>
</dbReference>
<dbReference type="InterPro" id="IPR002083">
    <property type="entry name" value="MATH/TRAF_dom"/>
</dbReference>
<dbReference type="PROSITE" id="PS50097">
    <property type="entry name" value="BTB"/>
    <property type="match status" value="1"/>
</dbReference>
<dbReference type="InterPro" id="IPR011333">
    <property type="entry name" value="SKP1/BTB/POZ_sf"/>
</dbReference>
<dbReference type="Pfam" id="PF00651">
    <property type="entry name" value="BTB"/>
    <property type="match status" value="1"/>
</dbReference>
<protein>
    <recommendedName>
        <fullName evidence="5">BTB domain-containing protein</fullName>
    </recommendedName>
</protein>
<organism evidence="3 4">
    <name type="scientific">Pristionchus mayeri</name>
    <dbReference type="NCBI Taxonomy" id="1317129"/>
    <lineage>
        <taxon>Eukaryota</taxon>
        <taxon>Metazoa</taxon>
        <taxon>Ecdysozoa</taxon>
        <taxon>Nematoda</taxon>
        <taxon>Chromadorea</taxon>
        <taxon>Rhabditida</taxon>
        <taxon>Rhabditina</taxon>
        <taxon>Diplogasteromorpha</taxon>
        <taxon>Diplogasteroidea</taxon>
        <taxon>Neodiplogasteridae</taxon>
        <taxon>Pristionchus</taxon>
    </lineage>
</organism>